<gene>
    <name evidence="1" type="ORF">Glove_543g10</name>
</gene>
<keyword evidence="2" id="KW-1185">Reference proteome</keyword>
<evidence type="ECO:0000313" key="1">
    <source>
        <dbReference type="EMBL" id="RHZ48650.1"/>
    </source>
</evidence>
<comment type="caution">
    <text evidence="1">The sequence shown here is derived from an EMBL/GenBank/DDBJ whole genome shotgun (WGS) entry which is preliminary data.</text>
</comment>
<dbReference type="AlphaFoldDB" id="A0A397GKZ7"/>
<proteinExistence type="predicted"/>
<dbReference type="STRING" id="1348612.A0A397GKZ7"/>
<dbReference type="OrthoDB" id="2406389at2759"/>
<name>A0A397GKZ7_9GLOM</name>
<dbReference type="Proteomes" id="UP000266861">
    <property type="component" value="Unassembled WGS sequence"/>
</dbReference>
<protein>
    <submittedName>
        <fullName evidence="1">Uncharacterized protein</fullName>
    </submittedName>
</protein>
<sequence>MTIPGISNWCEWTWPIEGEYACYIKTRAIPNLGNWILFSPSQIQNFVKGEINQPSPQLSESTKPKSPWKIPIPHASKLCPKRLGLQELTSELQNRGIDCLHLRNRSMLNKKYNTRPMNDEEFPLSSGWATKEVQKYGKKGGGKRIKKRISTILEQYFLAGNVDKSNRMTAQDMWNLLTLKASEGEIESSEIPKVTTIQGWITRYAAQLREKSAQTMLEEI</sequence>
<reference evidence="1 2" key="1">
    <citation type="submission" date="2018-08" db="EMBL/GenBank/DDBJ databases">
        <title>Genome and evolution of the arbuscular mycorrhizal fungus Diversispora epigaea (formerly Glomus versiforme) and its bacterial endosymbionts.</title>
        <authorList>
            <person name="Sun X."/>
            <person name="Fei Z."/>
            <person name="Harrison M."/>
        </authorList>
    </citation>
    <scope>NUCLEOTIDE SEQUENCE [LARGE SCALE GENOMIC DNA]</scope>
    <source>
        <strain evidence="1 2">IT104</strain>
    </source>
</reference>
<organism evidence="1 2">
    <name type="scientific">Diversispora epigaea</name>
    <dbReference type="NCBI Taxonomy" id="1348612"/>
    <lineage>
        <taxon>Eukaryota</taxon>
        <taxon>Fungi</taxon>
        <taxon>Fungi incertae sedis</taxon>
        <taxon>Mucoromycota</taxon>
        <taxon>Glomeromycotina</taxon>
        <taxon>Glomeromycetes</taxon>
        <taxon>Diversisporales</taxon>
        <taxon>Diversisporaceae</taxon>
        <taxon>Diversispora</taxon>
    </lineage>
</organism>
<evidence type="ECO:0000313" key="2">
    <source>
        <dbReference type="Proteomes" id="UP000266861"/>
    </source>
</evidence>
<accession>A0A397GKZ7</accession>
<dbReference type="EMBL" id="PQFF01000462">
    <property type="protein sequence ID" value="RHZ48650.1"/>
    <property type="molecule type" value="Genomic_DNA"/>
</dbReference>